<proteinExistence type="predicted"/>
<gene>
    <name evidence="3" type="ORF">FN846DRAFT_891198</name>
</gene>
<dbReference type="InParanoid" id="A0A5J5EU24"/>
<reference evidence="3 4" key="1">
    <citation type="submission" date="2019-09" db="EMBL/GenBank/DDBJ databases">
        <title>Draft genome of the ectomycorrhizal ascomycete Sphaerosporella brunnea.</title>
        <authorList>
            <consortium name="DOE Joint Genome Institute"/>
            <person name="Benucci G.M."/>
            <person name="Marozzi G."/>
            <person name="Antonielli L."/>
            <person name="Sanchez S."/>
            <person name="Marco P."/>
            <person name="Wang X."/>
            <person name="Falini L.B."/>
            <person name="Barry K."/>
            <person name="Haridas S."/>
            <person name="Lipzen A."/>
            <person name="Labutti K."/>
            <person name="Grigoriev I.V."/>
            <person name="Murat C."/>
            <person name="Martin F."/>
            <person name="Albertini E."/>
            <person name="Donnini D."/>
            <person name="Bonito G."/>
        </authorList>
    </citation>
    <scope>NUCLEOTIDE SEQUENCE [LARGE SCALE GENOMIC DNA]</scope>
    <source>
        <strain evidence="3 4">Sb_GMNB300</strain>
    </source>
</reference>
<dbReference type="Proteomes" id="UP000326924">
    <property type="component" value="Unassembled WGS sequence"/>
</dbReference>
<sequence>MSMPLPRLVAGLSERELAHEMAPRKWQPAYIHALNVTFHTQHKDYTTPSSDGPKACEVSVEGRNESNVSLLLSVIASSSFSTTRHEEFLPDGPYNKVLRLISIGGTQNPYKYLDHLIYYICSQVYGFESFGVGIVGHGRKKKTTTDVFTLPLGLKSGCHATARPKGILRFQNTRQQQAQALPVMTLVDMAHYSLRWAEGVVAGHLLTLAQAQLRLLPATASVNPHMVVIRYHLATGSPVYIIYSANVSRQYHDSICALQEPSEGVVIHRSRDFDTAVVADMEMFACTLLSVCPQVVGWAVDALGGEHSARARWVEIEAEREREWQRQLERERERERQLEWELEWERACQADDEGSRVPEVIERGPQQGGQKRKGSPSFEHMQHKSKMLHVSTCDKPVTIA</sequence>
<dbReference type="AlphaFoldDB" id="A0A5J5EU24"/>
<evidence type="ECO:0000313" key="3">
    <source>
        <dbReference type="EMBL" id="KAA8903277.1"/>
    </source>
</evidence>
<evidence type="ECO:0000256" key="2">
    <source>
        <dbReference type="SAM" id="MobiDB-lite"/>
    </source>
</evidence>
<feature type="coiled-coil region" evidence="1">
    <location>
        <begin position="314"/>
        <end position="341"/>
    </location>
</feature>
<organism evidence="3 4">
    <name type="scientific">Sphaerosporella brunnea</name>
    <dbReference type="NCBI Taxonomy" id="1250544"/>
    <lineage>
        <taxon>Eukaryota</taxon>
        <taxon>Fungi</taxon>
        <taxon>Dikarya</taxon>
        <taxon>Ascomycota</taxon>
        <taxon>Pezizomycotina</taxon>
        <taxon>Pezizomycetes</taxon>
        <taxon>Pezizales</taxon>
        <taxon>Pyronemataceae</taxon>
        <taxon>Sphaerosporella</taxon>
    </lineage>
</organism>
<protein>
    <submittedName>
        <fullName evidence="3">Uncharacterized protein</fullName>
    </submittedName>
</protein>
<evidence type="ECO:0000256" key="1">
    <source>
        <dbReference type="SAM" id="Coils"/>
    </source>
</evidence>
<dbReference type="EMBL" id="VXIS01000120">
    <property type="protein sequence ID" value="KAA8903277.1"/>
    <property type="molecule type" value="Genomic_DNA"/>
</dbReference>
<keyword evidence="1" id="KW-0175">Coiled coil</keyword>
<feature type="region of interest" description="Disordered" evidence="2">
    <location>
        <begin position="353"/>
        <end position="400"/>
    </location>
</feature>
<comment type="caution">
    <text evidence="3">The sequence shown here is derived from an EMBL/GenBank/DDBJ whole genome shotgun (WGS) entry which is preliminary data.</text>
</comment>
<evidence type="ECO:0000313" key="4">
    <source>
        <dbReference type="Proteomes" id="UP000326924"/>
    </source>
</evidence>
<accession>A0A5J5EU24</accession>
<keyword evidence="4" id="KW-1185">Reference proteome</keyword>
<feature type="compositionally biased region" description="Basic and acidic residues" evidence="2">
    <location>
        <begin position="353"/>
        <end position="362"/>
    </location>
</feature>
<name>A0A5J5EU24_9PEZI</name>